<dbReference type="EMBL" id="CP001087">
    <property type="protein sequence ID" value="ACN13531.1"/>
    <property type="molecule type" value="Genomic_DNA"/>
</dbReference>
<evidence type="ECO:0000313" key="2">
    <source>
        <dbReference type="Proteomes" id="UP000000442"/>
    </source>
</evidence>
<dbReference type="KEGG" id="dat:HRM2_04130"/>
<name>C0QGQ6_DESAH</name>
<dbReference type="Proteomes" id="UP000000442">
    <property type="component" value="Chromosome"/>
</dbReference>
<keyword evidence="2" id="KW-1185">Reference proteome</keyword>
<accession>C0QGQ6</accession>
<dbReference type="eggNOG" id="ENOG502Z9P1">
    <property type="taxonomic scope" value="Bacteria"/>
</dbReference>
<dbReference type="OrthoDB" id="5418284at2"/>
<sequence length="413" mass="46911">MVNRIQSGDITVSLPMPVFLVIEDVGWWQGFDGSSCQEPYRNDLIRPHCLEDYQALAHLAKRLSMRIVLGMVLCEWDRTDFLKDIPGATWMGRSWNNQKNRCPSLDRAADYLNAHDHLLEIALHGVGHEFWHNGQMERSEFHDRDGNMRPENIIVRHLEAFGRLLDQNHIHASPRLFIPPALNHSFGNHSIQTLLRRFGIDYVTTKFSRARQFKRPSHPKLTWESGVVLLERGSAPVAWNVMASPPVWNDSQPILPLHWGNLLDAQPERNLEIVDPWADMLIARTSGPDRILAEDAADCWRQAAACYLAEIKNENNQIVIDLDQIPRIASLRGVFSIKIQGRSHVSWCCAGATIVEQKQEPEELLTLKLLPDQGGKKVVLFPWKSKGLMGYGLKDAGETAQIFIHNGHPLHGL</sequence>
<dbReference type="AlphaFoldDB" id="C0QGQ6"/>
<protein>
    <submittedName>
        <fullName evidence="1">Uncharacterized protein</fullName>
    </submittedName>
</protein>
<organism evidence="1 2">
    <name type="scientific">Desulforapulum autotrophicum (strain ATCC 43914 / DSM 3382 / VKM B-1955 / HRM2)</name>
    <name type="common">Desulfobacterium autotrophicum</name>
    <dbReference type="NCBI Taxonomy" id="177437"/>
    <lineage>
        <taxon>Bacteria</taxon>
        <taxon>Pseudomonadati</taxon>
        <taxon>Thermodesulfobacteriota</taxon>
        <taxon>Desulfobacteria</taxon>
        <taxon>Desulfobacterales</taxon>
        <taxon>Desulfobacteraceae</taxon>
        <taxon>Desulforapulum</taxon>
    </lineage>
</organism>
<gene>
    <name evidence="1" type="ordered locus">HRM2_04130</name>
</gene>
<dbReference type="HOGENOM" id="CLU_665201_0_0_7"/>
<reference evidence="1 2" key="1">
    <citation type="journal article" date="2009" name="Environ. Microbiol.">
        <title>Genome sequence of Desulfobacterium autotrophicum HRM2, a marine sulfate reducer oxidizing organic carbon completely to carbon dioxide.</title>
        <authorList>
            <person name="Strittmatter A.W."/>
            <person name="Liesegang H."/>
            <person name="Rabus R."/>
            <person name="Decker I."/>
            <person name="Amann J."/>
            <person name="Andres S."/>
            <person name="Henne A."/>
            <person name="Fricke W.F."/>
            <person name="Martinez-Arias R."/>
            <person name="Bartels D."/>
            <person name="Goesmann A."/>
            <person name="Krause L."/>
            <person name="Puehler A."/>
            <person name="Klenk H.P."/>
            <person name="Richter M."/>
            <person name="Schuler M."/>
            <person name="Gloeckner F.O."/>
            <person name="Meyerdierks A."/>
            <person name="Gottschalk G."/>
            <person name="Amann R."/>
        </authorList>
    </citation>
    <scope>NUCLEOTIDE SEQUENCE [LARGE SCALE GENOMIC DNA]</scope>
    <source>
        <strain evidence="2">ATCC 43914 / DSM 3382 / HRM2</strain>
    </source>
</reference>
<dbReference type="RefSeq" id="WP_012662780.1">
    <property type="nucleotide sequence ID" value="NC_012108.1"/>
</dbReference>
<proteinExistence type="predicted"/>
<evidence type="ECO:0000313" key="1">
    <source>
        <dbReference type="EMBL" id="ACN13531.1"/>
    </source>
</evidence>